<dbReference type="InterPro" id="IPR050679">
    <property type="entry name" value="Bact_HTH_transcr_reg"/>
</dbReference>
<dbReference type="AlphaFoldDB" id="A0A1S2PB60"/>
<reference evidence="6 7" key="1">
    <citation type="submission" date="2016-10" db="EMBL/GenBank/DDBJ databases">
        <title>Genome sequence of Streptomyces sp. MUSC 93.</title>
        <authorList>
            <person name="Lee L.-H."/>
            <person name="Ser H.-L."/>
            <person name="Law J.W.-F."/>
        </authorList>
    </citation>
    <scope>NUCLEOTIDE SEQUENCE [LARGE SCALE GENOMIC DNA]</scope>
    <source>
        <strain evidence="6 7">MUSC 93</strain>
    </source>
</reference>
<accession>A0A1S2PB60</accession>
<feature type="region of interest" description="Disordered" evidence="4">
    <location>
        <begin position="67"/>
        <end position="88"/>
    </location>
</feature>
<dbReference type="InterPro" id="IPR036388">
    <property type="entry name" value="WH-like_DNA-bd_sf"/>
</dbReference>
<dbReference type="EMBL" id="MLYP01000043">
    <property type="protein sequence ID" value="OIJ90900.1"/>
    <property type="molecule type" value="Genomic_DNA"/>
</dbReference>
<dbReference type="GO" id="GO:0045892">
    <property type="term" value="P:negative regulation of DNA-templated transcription"/>
    <property type="evidence" value="ECO:0007669"/>
    <property type="project" value="TreeGrafter"/>
</dbReference>
<dbReference type="OrthoDB" id="4338617at2"/>
<organism evidence="6 7">
    <name type="scientific">Streptomyces colonosanans</name>
    <dbReference type="NCBI Taxonomy" id="1428652"/>
    <lineage>
        <taxon>Bacteria</taxon>
        <taxon>Bacillati</taxon>
        <taxon>Actinomycetota</taxon>
        <taxon>Actinomycetes</taxon>
        <taxon>Kitasatosporales</taxon>
        <taxon>Streptomycetaceae</taxon>
        <taxon>Streptomyces</taxon>
    </lineage>
</organism>
<keyword evidence="2" id="KW-0238">DNA-binding</keyword>
<dbReference type="GO" id="GO:0003677">
    <property type="term" value="F:DNA binding"/>
    <property type="evidence" value="ECO:0007669"/>
    <property type="project" value="UniProtKB-KW"/>
</dbReference>
<evidence type="ECO:0000256" key="2">
    <source>
        <dbReference type="ARBA" id="ARBA00023125"/>
    </source>
</evidence>
<sequence>MIEFEPDAPRWRQIADVLRARIEDGTYPPRTRVPSLVQITAEFGVASATAQKALRALREQGVTYTEQGLGSFVSPRSGDDETPPARPS</sequence>
<keyword evidence="7" id="KW-1185">Reference proteome</keyword>
<dbReference type="InterPro" id="IPR000524">
    <property type="entry name" value="Tscrpt_reg_HTH_GntR"/>
</dbReference>
<keyword evidence="3" id="KW-0804">Transcription</keyword>
<evidence type="ECO:0000313" key="7">
    <source>
        <dbReference type="Proteomes" id="UP000179935"/>
    </source>
</evidence>
<evidence type="ECO:0000256" key="4">
    <source>
        <dbReference type="SAM" id="MobiDB-lite"/>
    </source>
</evidence>
<dbReference type="Pfam" id="PF00392">
    <property type="entry name" value="GntR"/>
    <property type="match status" value="1"/>
</dbReference>
<keyword evidence="1" id="KW-0805">Transcription regulation</keyword>
<dbReference type="GO" id="GO:0003700">
    <property type="term" value="F:DNA-binding transcription factor activity"/>
    <property type="evidence" value="ECO:0007669"/>
    <property type="project" value="InterPro"/>
</dbReference>
<evidence type="ECO:0000313" key="6">
    <source>
        <dbReference type="EMBL" id="OIJ90900.1"/>
    </source>
</evidence>
<dbReference type="CDD" id="cd07377">
    <property type="entry name" value="WHTH_GntR"/>
    <property type="match status" value="1"/>
</dbReference>
<dbReference type="Gene3D" id="1.10.10.10">
    <property type="entry name" value="Winged helix-like DNA-binding domain superfamily/Winged helix DNA-binding domain"/>
    <property type="match status" value="1"/>
</dbReference>
<protein>
    <submittedName>
        <fullName evidence="6">GntR family transcriptional regulator</fullName>
    </submittedName>
</protein>
<proteinExistence type="predicted"/>
<evidence type="ECO:0000259" key="5">
    <source>
        <dbReference type="PROSITE" id="PS50949"/>
    </source>
</evidence>
<dbReference type="Proteomes" id="UP000179935">
    <property type="component" value="Unassembled WGS sequence"/>
</dbReference>
<dbReference type="PROSITE" id="PS50949">
    <property type="entry name" value="HTH_GNTR"/>
    <property type="match status" value="1"/>
</dbReference>
<gene>
    <name evidence="6" type="ORF">BIV24_17120</name>
</gene>
<comment type="caution">
    <text evidence="6">The sequence shown here is derived from an EMBL/GenBank/DDBJ whole genome shotgun (WGS) entry which is preliminary data.</text>
</comment>
<name>A0A1S2PB60_9ACTN</name>
<dbReference type="RefSeq" id="WP_071367193.1">
    <property type="nucleotide sequence ID" value="NZ_MLYP01000043.1"/>
</dbReference>
<dbReference type="SUPFAM" id="SSF46785">
    <property type="entry name" value="Winged helix' DNA-binding domain"/>
    <property type="match status" value="1"/>
</dbReference>
<dbReference type="STRING" id="1428652.BIV24_17120"/>
<evidence type="ECO:0000256" key="1">
    <source>
        <dbReference type="ARBA" id="ARBA00023015"/>
    </source>
</evidence>
<evidence type="ECO:0000256" key="3">
    <source>
        <dbReference type="ARBA" id="ARBA00023163"/>
    </source>
</evidence>
<dbReference type="InterPro" id="IPR036390">
    <property type="entry name" value="WH_DNA-bd_sf"/>
</dbReference>
<dbReference type="SMART" id="SM00345">
    <property type="entry name" value="HTH_GNTR"/>
    <property type="match status" value="1"/>
</dbReference>
<dbReference type="PANTHER" id="PTHR44846:SF1">
    <property type="entry name" value="MANNOSYL-D-GLYCERATE TRANSPORT_METABOLISM SYSTEM REPRESSOR MNGR-RELATED"/>
    <property type="match status" value="1"/>
</dbReference>
<feature type="domain" description="HTH gntR-type" evidence="5">
    <location>
        <begin position="8"/>
        <end position="76"/>
    </location>
</feature>
<dbReference type="PANTHER" id="PTHR44846">
    <property type="entry name" value="MANNOSYL-D-GLYCERATE TRANSPORT/METABOLISM SYSTEM REPRESSOR MNGR-RELATED"/>
    <property type="match status" value="1"/>
</dbReference>